<dbReference type="GO" id="GO:0006606">
    <property type="term" value="P:protein import into nucleus"/>
    <property type="evidence" value="ECO:0007669"/>
    <property type="project" value="InterPro"/>
</dbReference>
<name>A0A9D4ZY09_PEA</name>
<dbReference type="AlphaFoldDB" id="A0A9D4ZY09"/>
<keyword evidence="3" id="KW-0813">Transport</keyword>
<dbReference type="PANTHER" id="PTHR10527">
    <property type="entry name" value="IMPORTIN BETA"/>
    <property type="match status" value="1"/>
</dbReference>
<comment type="caution">
    <text evidence="9">The sequence shown here is derived from an EMBL/GenBank/DDBJ whole genome shotgun (WGS) entry which is preliminary data.</text>
</comment>
<dbReference type="SUPFAM" id="SSF48371">
    <property type="entry name" value="ARM repeat"/>
    <property type="match status" value="1"/>
</dbReference>
<feature type="domain" description="IPO4/5-like TPR repeats" evidence="8">
    <location>
        <begin position="369"/>
        <end position="451"/>
    </location>
</feature>
<evidence type="ECO:0000256" key="4">
    <source>
        <dbReference type="ARBA" id="ARBA00022490"/>
    </source>
</evidence>
<evidence type="ECO:0000256" key="5">
    <source>
        <dbReference type="ARBA" id="ARBA00022737"/>
    </source>
</evidence>
<evidence type="ECO:0000313" key="9">
    <source>
        <dbReference type="EMBL" id="KAI5386420.1"/>
    </source>
</evidence>
<organism evidence="9 10">
    <name type="scientific">Pisum sativum</name>
    <name type="common">Garden pea</name>
    <name type="synonym">Lathyrus oleraceus</name>
    <dbReference type="NCBI Taxonomy" id="3888"/>
    <lineage>
        <taxon>Eukaryota</taxon>
        <taxon>Viridiplantae</taxon>
        <taxon>Streptophyta</taxon>
        <taxon>Embryophyta</taxon>
        <taxon>Tracheophyta</taxon>
        <taxon>Spermatophyta</taxon>
        <taxon>Magnoliopsida</taxon>
        <taxon>eudicotyledons</taxon>
        <taxon>Gunneridae</taxon>
        <taxon>Pentapetalae</taxon>
        <taxon>rosids</taxon>
        <taxon>fabids</taxon>
        <taxon>Fabales</taxon>
        <taxon>Fabaceae</taxon>
        <taxon>Papilionoideae</taxon>
        <taxon>50 kb inversion clade</taxon>
        <taxon>NPAAA clade</taxon>
        <taxon>Hologalegina</taxon>
        <taxon>IRL clade</taxon>
        <taxon>Fabeae</taxon>
        <taxon>Lathyrus</taxon>
    </lineage>
</organism>
<evidence type="ECO:0000256" key="7">
    <source>
        <dbReference type="ARBA" id="ARBA00023242"/>
    </source>
</evidence>
<proteinExistence type="predicted"/>
<keyword evidence="6" id="KW-0653">Protein transport</keyword>
<dbReference type="GO" id="GO:0005737">
    <property type="term" value="C:cytoplasm"/>
    <property type="evidence" value="ECO:0007669"/>
    <property type="project" value="UniProtKB-SubCell"/>
</dbReference>
<dbReference type="Gene3D" id="1.25.10.10">
    <property type="entry name" value="Leucine-rich Repeat Variant"/>
    <property type="match status" value="1"/>
</dbReference>
<dbReference type="Gramene" id="Psat07G0281000-T1">
    <property type="protein sequence ID" value="KAI5386420.1"/>
    <property type="gene ID" value="KIW84_072810"/>
</dbReference>
<protein>
    <recommendedName>
        <fullName evidence="8">IPO4/5-like TPR repeats domain-containing protein</fullName>
    </recommendedName>
</protein>
<keyword evidence="4" id="KW-0963">Cytoplasm</keyword>
<evidence type="ECO:0000256" key="3">
    <source>
        <dbReference type="ARBA" id="ARBA00022448"/>
    </source>
</evidence>
<dbReference type="InterPro" id="IPR040122">
    <property type="entry name" value="Importin_beta"/>
</dbReference>
<keyword evidence="10" id="KW-1185">Reference proteome</keyword>
<evidence type="ECO:0000256" key="1">
    <source>
        <dbReference type="ARBA" id="ARBA00004123"/>
    </source>
</evidence>
<evidence type="ECO:0000256" key="6">
    <source>
        <dbReference type="ARBA" id="ARBA00022927"/>
    </source>
</evidence>
<reference evidence="9 10" key="1">
    <citation type="journal article" date="2022" name="Nat. Genet.">
        <title>Improved pea reference genome and pan-genome highlight genomic features and evolutionary characteristics.</title>
        <authorList>
            <person name="Yang T."/>
            <person name="Liu R."/>
            <person name="Luo Y."/>
            <person name="Hu S."/>
            <person name="Wang D."/>
            <person name="Wang C."/>
            <person name="Pandey M.K."/>
            <person name="Ge S."/>
            <person name="Xu Q."/>
            <person name="Li N."/>
            <person name="Li G."/>
            <person name="Huang Y."/>
            <person name="Saxena R.K."/>
            <person name="Ji Y."/>
            <person name="Li M."/>
            <person name="Yan X."/>
            <person name="He Y."/>
            <person name="Liu Y."/>
            <person name="Wang X."/>
            <person name="Xiang C."/>
            <person name="Varshney R.K."/>
            <person name="Ding H."/>
            <person name="Gao S."/>
            <person name="Zong X."/>
        </authorList>
    </citation>
    <scope>NUCLEOTIDE SEQUENCE [LARGE SCALE GENOMIC DNA]</scope>
    <source>
        <strain evidence="9 10">cv. Zhongwan 6</strain>
    </source>
</reference>
<dbReference type="Gene3D" id="2.40.180.10">
    <property type="entry name" value="Catalase core domain"/>
    <property type="match status" value="1"/>
</dbReference>
<dbReference type="InterPro" id="IPR057672">
    <property type="entry name" value="TPR_IPO4/5"/>
</dbReference>
<keyword evidence="5" id="KW-0677">Repeat</keyword>
<dbReference type="Pfam" id="PF25780">
    <property type="entry name" value="TPR_IPO5"/>
    <property type="match status" value="1"/>
</dbReference>
<gene>
    <name evidence="9" type="ORF">KIW84_072810</name>
</gene>
<dbReference type="InterPro" id="IPR016024">
    <property type="entry name" value="ARM-type_fold"/>
</dbReference>
<evidence type="ECO:0000313" key="10">
    <source>
        <dbReference type="Proteomes" id="UP001058974"/>
    </source>
</evidence>
<dbReference type="SUPFAM" id="SSF56634">
    <property type="entry name" value="Heme-dependent catalase-like"/>
    <property type="match status" value="1"/>
</dbReference>
<accession>A0A9D4ZY09</accession>
<evidence type="ECO:0000256" key="2">
    <source>
        <dbReference type="ARBA" id="ARBA00004496"/>
    </source>
</evidence>
<dbReference type="EMBL" id="JAMSHJ010000007">
    <property type="protein sequence ID" value="KAI5386420.1"/>
    <property type="molecule type" value="Genomic_DNA"/>
</dbReference>
<sequence length="500" mass="55782">MTNESVGNALPQSSSNLCSTLSSELFADSLGVSQFSPLLVEENRVCGPASGTIMSWHYPLEKDSFCLKFLWGPSCGREELVKGAPHVHGAVWSSLRHADSYAKLHYYLNYCRLVWFEDGQHMYVKFKLRPCDTSIKKYRGKVIPTGVLPPNTGAIPRDENDSRISLSKGNRSCIIISRLSFVCPTFRDLIPCSCGEYGATYKINTGVLLDHFNWSIYHDIEKRTPSTNLALPSCHLCNLIQDDIAPYRVLVEVCKHNAFSNWAKPKPLDWPESTVAILQNRMCPKVEKVSYKALESTVLSKFLTKYLRSDQECCSKVPTQSAEPESLVLRIRDAISIVATYAVPSGEWPELFPSLLHSSLRPQEDQCELDETSNQVRVVALKAVGYFMEFTHDGGEMIKFCEFIPSILHVSRQCLASREEDVAIIAFEIFDELIESLAPLLVDSVTSIIQFSLEVFSAQGLEHALCPLLAESTNKGEDDDLAPEQAAAEVIDAMALNIPK</sequence>
<evidence type="ECO:0000259" key="8">
    <source>
        <dbReference type="Pfam" id="PF25780"/>
    </source>
</evidence>
<dbReference type="InterPro" id="IPR020835">
    <property type="entry name" value="Catalase_sf"/>
</dbReference>
<keyword evidence="7" id="KW-0539">Nucleus</keyword>
<comment type="subcellular location">
    <subcellularLocation>
        <location evidence="2">Cytoplasm</location>
    </subcellularLocation>
    <subcellularLocation>
        <location evidence="1">Nucleus</location>
    </subcellularLocation>
</comment>
<dbReference type="InterPro" id="IPR011989">
    <property type="entry name" value="ARM-like"/>
</dbReference>
<dbReference type="Proteomes" id="UP001058974">
    <property type="component" value="Chromosome 7"/>
</dbReference>
<dbReference type="GO" id="GO:0020037">
    <property type="term" value="F:heme binding"/>
    <property type="evidence" value="ECO:0007669"/>
    <property type="project" value="InterPro"/>
</dbReference>